<keyword evidence="3" id="KW-0378">Hydrolase</keyword>
<keyword evidence="4" id="KW-0720">Serine protease</keyword>
<evidence type="ECO:0000256" key="1">
    <source>
        <dbReference type="ARBA" id="ARBA00011073"/>
    </source>
</evidence>
<accession>A0ABY9X7P0</accession>
<evidence type="ECO:0000256" key="2">
    <source>
        <dbReference type="ARBA" id="ARBA00022670"/>
    </source>
</evidence>
<dbReference type="InterPro" id="IPR000209">
    <property type="entry name" value="Peptidase_S8/S53_dom"/>
</dbReference>
<keyword evidence="9" id="KW-1185">Reference proteome</keyword>
<dbReference type="InterPro" id="IPR036852">
    <property type="entry name" value="Peptidase_S8/S53_dom_sf"/>
</dbReference>
<dbReference type="Proteomes" id="UP001611383">
    <property type="component" value="Chromosome"/>
</dbReference>
<evidence type="ECO:0000259" key="7">
    <source>
        <dbReference type="Pfam" id="PF00082"/>
    </source>
</evidence>
<dbReference type="RefSeq" id="WP_395811634.1">
    <property type="nucleotide sequence ID" value="NZ_CP043494.1"/>
</dbReference>
<evidence type="ECO:0000256" key="5">
    <source>
        <dbReference type="PROSITE-ProRule" id="PRU01240"/>
    </source>
</evidence>
<dbReference type="PRINTS" id="PR00723">
    <property type="entry name" value="SUBTILISIN"/>
</dbReference>
<feature type="signal peptide" evidence="6">
    <location>
        <begin position="1"/>
        <end position="29"/>
    </location>
</feature>
<protein>
    <submittedName>
        <fullName evidence="8">S8 family serine peptidase</fullName>
    </submittedName>
</protein>
<dbReference type="PROSITE" id="PS00138">
    <property type="entry name" value="SUBTILASE_SER"/>
    <property type="match status" value="1"/>
</dbReference>
<dbReference type="EMBL" id="CP043494">
    <property type="protein sequence ID" value="WNG51407.1"/>
    <property type="molecule type" value="Genomic_DNA"/>
</dbReference>
<name>A0ABY9X7P0_9BACT</name>
<dbReference type="PANTHER" id="PTHR43806">
    <property type="entry name" value="PEPTIDASE S8"/>
    <property type="match status" value="1"/>
</dbReference>
<dbReference type="Gene3D" id="3.40.50.200">
    <property type="entry name" value="Peptidase S8/S53 domain"/>
    <property type="match status" value="1"/>
</dbReference>
<gene>
    <name evidence="8" type="ORF">F0U60_50215</name>
</gene>
<comment type="similarity">
    <text evidence="1 5">Belongs to the peptidase S8 family.</text>
</comment>
<evidence type="ECO:0000313" key="8">
    <source>
        <dbReference type="EMBL" id="WNG51407.1"/>
    </source>
</evidence>
<evidence type="ECO:0000256" key="6">
    <source>
        <dbReference type="SAM" id="SignalP"/>
    </source>
</evidence>
<sequence length="523" mass="55497">MMKATSLKSRVTRTLMMGLCLMAAPAVQASGIKVLEPRLSTVKPTSPELDPETPVQRLVVKFQEGTRVRLRGGMIRAMGSERSQGEHQRMVRFGLSENRLQSDVEIALKLMLRAPRMGPPQRLFREDEFTLSERKHLAEEHSGREMADLDLYFEVPLRPGTLAGEVNGLVMQLNALDSVEIAYAEAATQPVVFGIAADGEVPATPVTYESQQGYLEQAPYGIDARYAWTVPGGTGTGVKIVDVEGAWNGSHEDLPPFFHEGGIQYGSTAWRNHGTAVMGIMVGKANGYGVTGVSHGAQVGREGIANQSIASAITRAALAAGPGGVVLLQLQAPGPRSTKNCACNVSQCNEIPLEYWQANFDAIAQATANGVHVVEAAGNGSVNLDAPEYHGAFNRAVRDSGAIFVGASSAISRTPMCWSNYGSRVDVHGWGENVVTLGYGDLASTTENRWYTASFGGTSSAAPMVVGTVANLQGIANAAGKGPINPRALRELLRATGTPQAAGTKQIGPLPNLRAAIPQLLAK</sequence>
<dbReference type="InterPro" id="IPR034073">
    <property type="entry name" value="Subtilisin_DY-like_dom"/>
</dbReference>
<evidence type="ECO:0000256" key="4">
    <source>
        <dbReference type="ARBA" id="ARBA00022825"/>
    </source>
</evidence>
<keyword evidence="2" id="KW-0645">Protease</keyword>
<dbReference type="Pfam" id="PF00082">
    <property type="entry name" value="Peptidase_S8"/>
    <property type="match status" value="1"/>
</dbReference>
<evidence type="ECO:0000256" key="3">
    <source>
        <dbReference type="ARBA" id="ARBA00022801"/>
    </source>
</evidence>
<keyword evidence="6" id="KW-0732">Signal</keyword>
<dbReference type="InterPro" id="IPR015500">
    <property type="entry name" value="Peptidase_S8_subtilisin-rel"/>
</dbReference>
<dbReference type="PANTHER" id="PTHR43806:SF11">
    <property type="entry name" value="CEREVISIN-RELATED"/>
    <property type="match status" value="1"/>
</dbReference>
<dbReference type="InterPro" id="IPR023828">
    <property type="entry name" value="Peptidase_S8_Ser-AS"/>
</dbReference>
<organism evidence="8 9">
    <name type="scientific">Archangium minus</name>
    <dbReference type="NCBI Taxonomy" id="83450"/>
    <lineage>
        <taxon>Bacteria</taxon>
        <taxon>Pseudomonadati</taxon>
        <taxon>Myxococcota</taxon>
        <taxon>Myxococcia</taxon>
        <taxon>Myxococcales</taxon>
        <taxon>Cystobacterineae</taxon>
        <taxon>Archangiaceae</taxon>
        <taxon>Archangium</taxon>
    </lineage>
</organism>
<dbReference type="PROSITE" id="PS51892">
    <property type="entry name" value="SUBTILASE"/>
    <property type="match status" value="1"/>
</dbReference>
<feature type="domain" description="Peptidase S8/S53" evidence="7">
    <location>
        <begin position="265"/>
        <end position="497"/>
    </location>
</feature>
<dbReference type="CDD" id="cd04843">
    <property type="entry name" value="Peptidases_S8_11"/>
    <property type="match status" value="1"/>
</dbReference>
<dbReference type="InterPro" id="IPR050131">
    <property type="entry name" value="Peptidase_S8_subtilisin-like"/>
</dbReference>
<comment type="caution">
    <text evidence="5">Lacks conserved residue(s) required for the propagation of feature annotation.</text>
</comment>
<dbReference type="SUPFAM" id="SSF52743">
    <property type="entry name" value="Subtilisin-like"/>
    <property type="match status" value="1"/>
</dbReference>
<reference evidence="8 9" key="1">
    <citation type="submission" date="2019-08" db="EMBL/GenBank/DDBJ databases">
        <title>Archangium and Cystobacter genomes.</title>
        <authorList>
            <person name="Chen I.-C.K."/>
            <person name="Wielgoss S."/>
        </authorList>
    </citation>
    <scope>NUCLEOTIDE SEQUENCE [LARGE SCALE GENOMIC DNA]</scope>
    <source>
        <strain evidence="8 9">Cbm 6</strain>
    </source>
</reference>
<evidence type="ECO:0000313" key="9">
    <source>
        <dbReference type="Proteomes" id="UP001611383"/>
    </source>
</evidence>
<feature type="chain" id="PRO_5046999233" evidence="6">
    <location>
        <begin position="30"/>
        <end position="523"/>
    </location>
</feature>
<proteinExistence type="inferred from homology"/>